<dbReference type="OrthoDB" id="2401965at2759"/>
<comment type="caution">
    <text evidence="2">The sequence shown here is derived from an EMBL/GenBank/DDBJ whole genome shotgun (WGS) entry which is preliminary data.</text>
</comment>
<sequence length="67" mass="7401">MEKCEETVTWLEDNQLADKEEYEHKQKELEKVCNPIISKLYQGGMPAGSCGEQAGAGSQGPTIEEVD</sequence>
<evidence type="ECO:0000256" key="1">
    <source>
        <dbReference type="SAM" id="MobiDB-lite"/>
    </source>
</evidence>
<protein>
    <recommendedName>
        <fullName evidence="4">Heat shock protein 70</fullName>
    </recommendedName>
</protein>
<dbReference type="AlphaFoldDB" id="A0A7J5YC15"/>
<dbReference type="EMBL" id="JAAKFY010000014">
    <property type="protein sequence ID" value="KAF3845888.1"/>
    <property type="molecule type" value="Genomic_DNA"/>
</dbReference>
<keyword evidence="3" id="KW-1185">Reference proteome</keyword>
<accession>A0A7J5YC15</accession>
<dbReference type="InterPro" id="IPR029048">
    <property type="entry name" value="HSP70_C_sf"/>
</dbReference>
<name>A0A7J5YC15_DISMA</name>
<dbReference type="Proteomes" id="UP000518266">
    <property type="component" value="Unassembled WGS sequence"/>
</dbReference>
<gene>
    <name evidence="2" type="ORF">F7725_002966</name>
</gene>
<proteinExistence type="predicted"/>
<evidence type="ECO:0000313" key="3">
    <source>
        <dbReference type="Proteomes" id="UP000518266"/>
    </source>
</evidence>
<reference evidence="2 3" key="1">
    <citation type="submission" date="2020-03" db="EMBL/GenBank/DDBJ databases">
        <title>Dissostichus mawsoni Genome sequencing and assembly.</title>
        <authorList>
            <person name="Park H."/>
        </authorList>
    </citation>
    <scope>NUCLEOTIDE SEQUENCE [LARGE SCALE GENOMIC DNA]</scope>
    <source>
        <strain evidence="2">DM0001</strain>
        <tissue evidence="2">Muscle</tissue>
    </source>
</reference>
<feature type="region of interest" description="Disordered" evidence="1">
    <location>
        <begin position="47"/>
        <end position="67"/>
    </location>
</feature>
<organism evidence="2 3">
    <name type="scientific">Dissostichus mawsoni</name>
    <name type="common">Antarctic cod</name>
    <dbReference type="NCBI Taxonomy" id="36200"/>
    <lineage>
        <taxon>Eukaryota</taxon>
        <taxon>Metazoa</taxon>
        <taxon>Chordata</taxon>
        <taxon>Craniata</taxon>
        <taxon>Vertebrata</taxon>
        <taxon>Euteleostomi</taxon>
        <taxon>Actinopterygii</taxon>
        <taxon>Neopterygii</taxon>
        <taxon>Teleostei</taxon>
        <taxon>Neoteleostei</taxon>
        <taxon>Acanthomorphata</taxon>
        <taxon>Eupercaria</taxon>
        <taxon>Perciformes</taxon>
        <taxon>Notothenioidei</taxon>
        <taxon>Nototheniidae</taxon>
        <taxon>Dissostichus</taxon>
    </lineage>
</organism>
<dbReference type="Gene3D" id="1.20.1270.10">
    <property type="match status" value="1"/>
</dbReference>
<evidence type="ECO:0000313" key="2">
    <source>
        <dbReference type="EMBL" id="KAF3845888.1"/>
    </source>
</evidence>
<dbReference type="SUPFAM" id="SSF100934">
    <property type="entry name" value="Heat shock protein 70kD (HSP70), C-terminal subdomain"/>
    <property type="match status" value="1"/>
</dbReference>
<evidence type="ECO:0008006" key="4">
    <source>
        <dbReference type="Google" id="ProtNLM"/>
    </source>
</evidence>